<dbReference type="GO" id="GO:0015421">
    <property type="term" value="F:ABC-type oligopeptide transporter activity"/>
    <property type="evidence" value="ECO:0007669"/>
    <property type="project" value="TreeGrafter"/>
</dbReference>
<dbReference type="Pfam" id="PF00664">
    <property type="entry name" value="ABC_membrane"/>
    <property type="match status" value="1"/>
</dbReference>
<evidence type="ECO:0000256" key="3">
    <source>
        <dbReference type="ARBA" id="ARBA00022989"/>
    </source>
</evidence>
<accession>M8B9R2</accession>
<comment type="subcellular location">
    <subcellularLocation>
        <location evidence="1">Membrane</location>
        <topology evidence="1">Multi-pass membrane protein</topology>
    </subcellularLocation>
</comment>
<dbReference type="Gene3D" id="1.20.1560.10">
    <property type="entry name" value="ABC transporter type 1, transmembrane domain"/>
    <property type="match status" value="1"/>
</dbReference>
<reference evidence="5" key="1">
    <citation type="submission" date="2015-06" db="UniProtKB">
        <authorList>
            <consortium name="EnsemblPlants"/>
        </authorList>
    </citation>
    <scope>IDENTIFICATION</scope>
</reference>
<evidence type="ECO:0000256" key="2">
    <source>
        <dbReference type="ARBA" id="ARBA00022692"/>
    </source>
</evidence>
<keyword evidence="2" id="KW-0812">Transmembrane</keyword>
<dbReference type="AlphaFoldDB" id="M8B9R2"/>
<dbReference type="InterPro" id="IPR011527">
    <property type="entry name" value="ABC1_TM_dom"/>
</dbReference>
<dbReference type="PROSITE" id="PS50929">
    <property type="entry name" value="ABC_TM1F"/>
    <property type="match status" value="1"/>
</dbReference>
<evidence type="ECO:0000313" key="5">
    <source>
        <dbReference type="EnsemblPlants" id="EMT21565"/>
    </source>
</evidence>
<dbReference type="InterPro" id="IPR036640">
    <property type="entry name" value="ABC1_TM_sf"/>
</dbReference>
<evidence type="ECO:0000256" key="4">
    <source>
        <dbReference type="ARBA" id="ARBA00023136"/>
    </source>
</evidence>
<sequence>MKTFDYINRVNLTLPLSVYEGASIGDLRVSPTGLIPWFLTEHKARLAISLAALLACTTSTLSMPLFSGRFFETLIGRGSEPLTRLLSKIAVLYTLEPIFTIVFVINMTVVWEKVMGRLRSQIFRRILIQKMVFFDRHKVGELTGLLTSDLGSLKGVITGTLCILFTLSTELAPVLGLLIVSVSVIVANENSFYLCVPYEFSNHVNIELQVRSFGGEKRQISMFDNLGAKGHYLYTMYRWQICREPLILWGNYTSYMET</sequence>
<dbReference type="InterPro" id="IPR039421">
    <property type="entry name" value="Type_1_exporter"/>
</dbReference>
<name>M8B9R2_AEGTA</name>
<evidence type="ECO:0000256" key="1">
    <source>
        <dbReference type="ARBA" id="ARBA00004141"/>
    </source>
</evidence>
<dbReference type="SUPFAM" id="SSF90123">
    <property type="entry name" value="ABC transporter transmembrane region"/>
    <property type="match status" value="1"/>
</dbReference>
<dbReference type="GO" id="GO:0005524">
    <property type="term" value="F:ATP binding"/>
    <property type="evidence" value="ECO:0007669"/>
    <property type="project" value="InterPro"/>
</dbReference>
<keyword evidence="3" id="KW-1133">Transmembrane helix</keyword>
<dbReference type="EnsemblPlants" id="EMT21565">
    <property type="protein sequence ID" value="EMT21565"/>
    <property type="gene ID" value="F775_06366"/>
</dbReference>
<dbReference type="PANTHER" id="PTHR43394:SF7">
    <property type="entry name" value="ABC TRANSPORTER B FAMILY MEMBER 28"/>
    <property type="match status" value="1"/>
</dbReference>
<proteinExistence type="predicted"/>
<dbReference type="GO" id="GO:0005743">
    <property type="term" value="C:mitochondrial inner membrane"/>
    <property type="evidence" value="ECO:0007669"/>
    <property type="project" value="TreeGrafter"/>
</dbReference>
<dbReference type="ExpressionAtlas" id="M8B9R2">
    <property type="expression patterns" value="baseline"/>
</dbReference>
<organism evidence="5">
    <name type="scientific">Aegilops tauschii</name>
    <name type="common">Tausch's goatgrass</name>
    <name type="synonym">Aegilops squarrosa</name>
    <dbReference type="NCBI Taxonomy" id="37682"/>
    <lineage>
        <taxon>Eukaryota</taxon>
        <taxon>Viridiplantae</taxon>
        <taxon>Streptophyta</taxon>
        <taxon>Embryophyta</taxon>
        <taxon>Tracheophyta</taxon>
        <taxon>Spermatophyta</taxon>
        <taxon>Magnoliopsida</taxon>
        <taxon>Liliopsida</taxon>
        <taxon>Poales</taxon>
        <taxon>Poaceae</taxon>
        <taxon>BOP clade</taxon>
        <taxon>Pooideae</taxon>
        <taxon>Triticodae</taxon>
        <taxon>Triticeae</taxon>
        <taxon>Triticinae</taxon>
        <taxon>Aegilops</taxon>
    </lineage>
</organism>
<protein>
    <submittedName>
        <fullName evidence="5">ABC transporter B family member 28</fullName>
    </submittedName>
</protein>
<keyword evidence="4" id="KW-0472">Membrane</keyword>
<dbReference type="PANTHER" id="PTHR43394">
    <property type="entry name" value="ATP-DEPENDENT PERMEASE MDL1, MITOCHONDRIAL"/>
    <property type="match status" value="1"/>
</dbReference>
<dbReference type="GO" id="GO:0090374">
    <property type="term" value="P:oligopeptide export from mitochondrion"/>
    <property type="evidence" value="ECO:0007669"/>
    <property type="project" value="TreeGrafter"/>
</dbReference>